<evidence type="ECO:0000313" key="2">
    <source>
        <dbReference type="EMBL" id="KAF3002377.1"/>
    </source>
</evidence>
<name>A0A9P4TEJ4_CURKU</name>
<feature type="compositionally biased region" description="Polar residues" evidence="1">
    <location>
        <begin position="108"/>
        <end position="118"/>
    </location>
</feature>
<dbReference type="OrthoDB" id="5367448at2759"/>
<accession>A0A9P4TEJ4</accession>
<protein>
    <submittedName>
        <fullName evidence="2">Uncharacterized protein</fullName>
    </submittedName>
</protein>
<reference evidence="2" key="1">
    <citation type="submission" date="2019-04" db="EMBL/GenBank/DDBJ databases">
        <title>Sequencing of skin fungus with MAO and IRED activity.</title>
        <authorList>
            <person name="Marsaioli A.J."/>
            <person name="Bonatto J.M.C."/>
            <person name="Reis Junior O."/>
        </authorList>
    </citation>
    <scope>NUCLEOTIDE SEQUENCE</scope>
    <source>
        <strain evidence="2">30M1</strain>
    </source>
</reference>
<dbReference type="AlphaFoldDB" id="A0A9P4TEJ4"/>
<dbReference type="EMBL" id="SWKU01000011">
    <property type="protein sequence ID" value="KAF3002377.1"/>
    <property type="molecule type" value="Genomic_DNA"/>
</dbReference>
<organism evidence="2 3">
    <name type="scientific">Curvularia kusanoi</name>
    <name type="common">Cochliobolus kusanoi</name>
    <dbReference type="NCBI Taxonomy" id="90978"/>
    <lineage>
        <taxon>Eukaryota</taxon>
        <taxon>Fungi</taxon>
        <taxon>Dikarya</taxon>
        <taxon>Ascomycota</taxon>
        <taxon>Pezizomycotina</taxon>
        <taxon>Dothideomycetes</taxon>
        <taxon>Pleosporomycetidae</taxon>
        <taxon>Pleosporales</taxon>
        <taxon>Pleosporineae</taxon>
        <taxon>Pleosporaceae</taxon>
        <taxon>Curvularia</taxon>
    </lineage>
</organism>
<feature type="compositionally biased region" description="Polar residues" evidence="1">
    <location>
        <begin position="131"/>
        <end position="143"/>
    </location>
</feature>
<sequence>MSVVRKAAADLPLRSVHLRIVPRPSNLSESREIFRVMQRFGELNTYYNLRYEYHNPADNIALAIYRSPEAAQRALNASPLRFSLDRETIPTDEAYQDDGYARTADAQHAQNPDNNASEMTAPPSLVHQHRSASQPAPAPSNTGTPFPFTPPAPAPTTKKWFQITVDRSRTVHQDVVQRQPLWKNFQPMKSMSQLDLADQVPHAGLSDVNKRPPNAHRTPNKILKSMGLWVERGMPSLRAFAREKEEGGR</sequence>
<dbReference type="Proteomes" id="UP000801428">
    <property type="component" value="Unassembled WGS sequence"/>
</dbReference>
<dbReference type="CDD" id="cd00590">
    <property type="entry name" value="RRM_SF"/>
    <property type="match status" value="1"/>
</dbReference>
<evidence type="ECO:0000256" key="1">
    <source>
        <dbReference type="SAM" id="MobiDB-lite"/>
    </source>
</evidence>
<comment type="caution">
    <text evidence="2">The sequence shown here is derived from an EMBL/GenBank/DDBJ whole genome shotgun (WGS) entry which is preliminary data.</text>
</comment>
<gene>
    <name evidence="2" type="ORF">E8E13_001209</name>
</gene>
<proteinExistence type="predicted"/>
<keyword evidence="3" id="KW-1185">Reference proteome</keyword>
<feature type="region of interest" description="Disordered" evidence="1">
    <location>
        <begin position="104"/>
        <end position="155"/>
    </location>
</feature>
<evidence type="ECO:0000313" key="3">
    <source>
        <dbReference type="Proteomes" id="UP000801428"/>
    </source>
</evidence>